<accession>A0A2S5Y6X7</accession>
<name>A0A2S5Y6X7_9MICO</name>
<dbReference type="SUPFAM" id="SSF51197">
    <property type="entry name" value="Clavaminate synthase-like"/>
    <property type="match status" value="1"/>
</dbReference>
<sequence>MASTKFTETGAGWTIEPEFYFTDDEREAIEDALLSLSANPYRQYEAHLYQLRELIASEIIPMRFIDYMNTLRFRDRNKEPVVLIKNVPYDRDVPLFDFDEPVESKYKLKKTFLAEGMLALFAELAGTPAIGYLNVNQGDVYQDIYPKRTVQDSQSQKALKEIFFHKDLANHFVRPDQVYMVGMRSAPANKVYTSFVRNIDVIDAFTSAEIEVLRSREFYTPFDDLTVVGGSLALGDADKHPIISEDTNIRYFENRTVGVTDRAKALVPKISETLHRFKQRLLIAPGDFVVTYNNHTIHAKEVVAIGDPEALRSRWILKTVNVDDLTPHRNALMPGTSHLVLG</sequence>
<organism evidence="2 3">
    <name type="scientific">Rathayibacter toxicus</name>
    <dbReference type="NCBI Taxonomy" id="145458"/>
    <lineage>
        <taxon>Bacteria</taxon>
        <taxon>Bacillati</taxon>
        <taxon>Actinomycetota</taxon>
        <taxon>Actinomycetes</taxon>
        <taxon>Micrococcales</taxon>
        <taxon>Microbacteriaceae</taxon>
        <taxon>Rathayibacter</taxon>
    </lineage>
</organism>
<evidence type="ECO:0000313" key="2">
    <source>
        <dbReference type="EMBL" id="PPI15207.1"/>
    </source>
</evidence>
<dbReference type="GO" id="GO:0016491">
    <property type="term" value="F:oxidoreductase activity"/>
    <property type="evidence" value="ECO:0007669"/>
    <property type="project" value="UniProtKB-KW"/>
</dbReference>
<dbReference type="AlphaFoldDB" id="A0A2S5Y6X7"/>
<reference evidence="2 3" key="1">
    <citation type="submission" date="2018-02" db="EMBL/GenBank/DDBJ databases">
        <title>Bacteriophage NCPPB3778 and a type I-E CRISPR drive the evolution of the US Biological Select Agent, Rathayibacter toxicus.</title>
        <authorList>
            <person name="Davis E.W.II."/>
            <person name="Tabima J.F."/>
            <person name="Weisberg A.J."/>
            <person name="Lopes L.D."/>
            <person name="Wiseman M.S."/>
            <person name="Wiseman M.S."/>
            <person name="Pupko T."/>
            <person name="Belcher M.S."/>
            <person name="Sechler A.J."/>
            <person name="Tancos M.A."/>
            <person name="Schroeder B.K."/>
            <person name="Murray T.D."/>
            <person name="Luster D.G."/>
            <person name="Schneider W.L."/>
            <person name="Rogers E."/>
            <person name="Andreote F.D."/>
            <person name="Grunwald N.J."/>
            <person name="Putnam M.L."/>
            <person name="Chang J.H."/>
        </authorList>
    </citation>
    <scope>NUCLEOTIDE SEQUENCE [LARGE SCALE GENOMIC DNA]</scope>
    <source>
        <strain evidence="2 3">FH99</strain>
    </source>
</reference>
<dbReference type="Gene3D" id="3.60.130.10">
    <property type="entry name" value="Clavaminate synthase-like"/>
    <property type="match status" value="1"/>
</dbReference>
<dbReference type="InterPro" id="IPR042098">
    <property type="entry name" value="TauD-like_sf"/>
</dbReference>
<protein>
    <recommendedName>
        <fullName evidence="4">TauD/TfdA-like domain-containing protein</fullName>
    </recommendedName>
</protein>
<evidence type="ECO:0000256" key="1">
    <source>
        <dbReference type="ARBA" id="ARBA00023002"/>
    </source>
</evidence>
<gene>
    <name evidence="2" type="ORF">C5C51_05290</name>
</gene>
<evidence type="ECO:0008006" key="4">
    <source>
        <dbReference type="Google" id="ProtNLM"/>
    </source>
</evidence>
<dbReference type="RefSeq" id="WP_051210048.1">
    <property type="nucleotide sequence ID" value="NZ_CP037977.1"/>
</dbReference>
<dbReference type="EMBL" id="PSWU01000007">
    <property type="protein sequence ID" value="PPI15207.1"/>
    <property type="molecule type" value="Genomic_DNA"/>
</dbReference>
<evidence type="ECO:0000313" key="3">
    <source>
        <dbReference type="Proteomes" id="UP000237966"/>
    </source>
</evidence>
<proteinExistence type="predicted"/>
<dbReference type="OrthoDB" id="2986723at2"/>
<dbReference type="Proteomes" id="UP000237966">
    <property type="component" value="Unassembled WGS sequence"/>
</dbReference>
<comment type="caution">
    <text evidence="2">The sequence shown here is derived from an EMBL/GenBank/DDBJ whole genome shotgun (WGS) entry which is preliminary data.</text>
</comment>
<keyword evidence="1" id="KW-0560">Oxidoreductase</keyword>